<dbReference type="NCBIfam" id="TIGR01353">
    <property type="entry name" value="dGTP_triPase"/>
    <property type="match status" value="1"/>
</dbReference>
<feature type="domain" description="HD" evidence="3">
    <location>
        <begin position="75"/>
        <end position="216"/>
    </location>
</feature>
<dbReference type="Pfam" id="PF13286">
    <property type="entry name" value="HD_assoc"/>
    <property type="match status" value="1"/>
</dbReference>
<dbReference type="PANTHER" id="PTHR35795">
    <property type="entry name" value="SLR1885 PROTEIN"/>
    <property type="match status" value="1"/>
</dbReference>
<dbReference type="RefSeq" id="WP_201071915.1">
    <property type="nucleotide sequence ID" value="NZ_CP067420.1"/>
</dbReference>
<protein>
    <recommendedName>
        <fullName evidence="2">Deoxyguanosinetriphosphate triphosphohydrolase-like protein</fullName>
    </recommendedName>
</protein>
<dbReference type="Gene3D" id="1.10.3210.10">
    <property type="entry name" value="Hypothetical protein af1432"/>
    <property type="match status" value="1"/>
</dbReference>
<dbReference type="InterPro" id="IPR026875">
    <property type="entry name" value="PHydrolase_assoc_dom"/>
</dbReference>
<dbReference type="HAMAP" id="MF_01212">
    <property type="entry name" value="dGTPase_type2"/>
    <property type="match status" value="1"/>
</dbReference>
<reference evidence="4" key="1">
    <citation type="submission" date="2021-02" db="EMBL/GenBank/DDBJ databases">
        <title>Skermanella TT6 skin isolate.</title>
        <authorList>
            <person name="Lee K."/>
            <person name="Ganzorig M."/>
        </authorList>
    </citation>
    <scope>NUCLEOTIDE SEQUENCE</scope>
    <source>
        <strain evidence="4">TT6</strain>
    </source>
</reference>
<proteinExistence type="inferred from homology"/>
<accession>A0ABX7B5S1</accession>
<dbReference type="Proteomes" id="UP000595197">
    <property type="component" value="Chromosome"/>
</dbReference>
<dbReference type="Pfam" id="PF01966">
    <property type="entry name" value="HD"/>
    <property type="match status" value="1"/>
</dbReference>
<dbReference type="PROSITE" id="PS51831">
    <property type="entry name" value="HD"/>
    <property type="match status" value="1"/>
</dbReference>
<name>A0ABX7B5S1_9PROT</name>
<dbReference type="InterPro" id="IPR006674">
    <property type="entry name" value="HD_domain"/>
</dbReference>
<dbReference type="InterPro" id="IPR023023">
    <property type="entry name" value="dNTPase_2"/>
</dbReference>
<dbReference type="CDD" id="cd00077">
    <property type="entry name" value="HDc"/>
    <property type="match status" value="1"/>
</dbReference>
<evidence type="ECO:0000256" key="1">
    <source>
        <dbReference type="ARBA" id="ARBA00022801"/>
    </source>
</evidence>
<evidence type="ECO:0000313" key="5">
    <source>
        <dbReference type="Proteomes" id="UP000595197"/>
    </source>
</evidence>
<dbReference type="PANTHER" id="PTHR35795:SF1">
    <property type="entry name" value="BIS(5'-NUCLEOSYL)-TETRAPHOSPHATASE, SYMMETRICAL"/>
    <property type="match status" value="1"/>
</dbReference>
<dbReference type="NCBIfam" id="NF002328">
    <property type="entry name" value="PRK01286.1-3"/>
    <property type="match status" value="1"/>
</dbReference>
<dbReference type="SUPFAM" id="SSF109604">
    <property type="entry name" value="HD-domain/PDEase-like"/>
    <property type="match status" value="1"/>
</dbReference>
<gene>
    <name evidence="4" type="ORF">IGS68_17435</name>
</gene>
<keyword evidence="1 2" id="KW-0378">Hydrolase</keyword>
<evidence type="ECO:0000256" key="2">
    <source>
        <dbReference type="HAMAP-Rule" id="MF_01212"/>
    </source>
</evidence>
<dbReference type="InterPro" id="IPR006261">
    <property type="entry name" value="dGTPase"/>
</dbReference>
<dbReference type="NCBIfam" id="NF002326">
    <property type="entry name" value="PRK01286.1-1"/>
    <property type="match status" value="1"/>
</dbReference>
<evidence type="ECO:0000313" key="4">
    <source>
        <dbReference type="EMBL" id="QQP87856.1"/>
    </source>
</evidence>
<dbReference type="InterPro" id="IPR003607">
    <property type="entry name" value="HD/PDEase_dom"/>
</dbReference>
<keyword evidence="5" id="KW-1185">Reference proteome</keyword>
<dbReference type="EMBL" id="CP067420">
    <property type="protein sequence ID" value="QQP87856.1"/>
    <property type="molecule type" value="Genomic_DNA"/>
</dbReference>
<organism evidence="4 5">
    <name type="scientific">Skermanella cutis</name>
    <dbReference type="NCBI Taxonomy" id="2775420"/>
    <lineage>
        <taxon>Bacteria</taxon>
        <taxon>Pseudomonadati</taxon>
        <taxon>Pseudomonadota</taxon>
        <taxon>Alphaproteobacteria</taxon>
        <taxon>Rhodospirillales</taxon>
        <taxon>Azospirillaceae</taxon>
        <taxon>Skermanella</taxon>
    </lineage>
</organism>
<dbReference type="InterPro" id="IPR051094">
    <property type="entry name" value="Diverse_Catalytic_Enzymes"/>
</dbReference>
<comment type="similarity">
    <text evidence="2">Belongs to the dGTPase family. Type 2 subfamily.</text>
</comment>
<evidence type="ECO:0000259" key="3">
    <source>
        <dbReference type="PROSITE" id="PS51831"/>
    </source>
</evidence>
<sequence length="403" mass="45629">MIADQSLLRNAEPGPAAYACRPELTRGRLKPEPESPTRSMFQRDRDRIIHSGAFRKLKYKTQVFVYHEGDYYRTRLTHSLEVAQIARSVSRTLGLNEDLAEAVALAHDLGHTCFGHAGEEALNEAMKPYGGFSHNDQTLRILTRLERRYAEFDGLNLTWETLEGVVKHNGPLLPELPGHGLPTTIREFQQEMDLELGTNPGMEAQVAALADDIAYNNHDIDDGVRAGLFTLEEIAELPLLGGIVRGLHDRYPGLDRTRLVHETIRRMIDHMVTDLIAETRRRIAEVGPRSAAEVRAAPRAMVAFSDGMRDHDRVLRGFLKQRMYRHYKVNRVTSKTRRVVSELFALFMAEPECLPTEWQADLAAGGGTDERSRARLVADYIAGMTDRFALAEYERMFDMESKT</sequence>
<dbReference type="SMART" id="SM00471">
    <property type="entry name" value="HDc"/>
    <property type="match status" value="1"/>
</dbReference>